<dbReference type="PANTHER" id="PTHR45436">
    <property type="entry name" value="SENSOR HISTIDINE KINASE YKOH"/>
    <property type="match status" value="1"/>
</dbReference>
<dbReference type="Gene3D" id="3.40.190.10">
    <property type="entry name" value="Periplasmic binding protein-like II"/>
    <property type="match status" value="2"/>
</dbReference>
<feature type="domain" description="Histidine kinase" evidence="17">
    <location>
        <begin position="469"/>
        <end position="679"/>
    </location>
</feature>
<keyword evidence="11 15" id="KW-0238">DNA-binding</keyword>
<dbReference type="PROSITE" id="PS50109">
    <property type="entry name" value="HIS_KIN"/>
    <property type="match status" value="1"/>
</dbReference>
<dbReference type="SMART" id="SM00448">
    <property type="entry name" value="REC"/>
    <property type="match status" value="1"/>
</dbReference>
<dbReference type="InterPro" id="IPR036097">
    <property type="entry name" value="HisK_dim/P_sf"/>
</dbReference>
<dbReference type="Pfam" id="PF02518">
    <property type="entry name" value="HATPase_c"/>
    <property type="match status" value="1"/>
</dbReference>
<evidence type="ECO:0000256" key="14">
    <source>
        <dbReference type="PROSITE-ProRule" id="PRU00169"/>
    </source>
</evidence>
<evidence type="ECO:0000259" key="17">
    <source>
        <dbReference type="PROSITE" id="PS50109"/>
    </source>
</evidence>
<dbReference type="PANTHER" id="PTHR45436:SF1">
    <property type="entry name" value="SENSOR PROTEIN QSEC"/>
    <property type="match status" value="1"/>
</dbReference>
<evidence type="ECO:0000256" key="8">
    <source>
        <dbReference type="ARBA" id="ARBA00022989"/>
    </source>
</evidence>
<evidence type="ECO:0000256" key="5">
    <source>
        <dbReference type="ARBA" id="ARBA00022679"/>
    </source>
</evidence>
<feature type="transmembrane region" description="Helical" evidence="16">
    <location>
        <begin position="236"/>
        <end position="255"/>
    </location>
</feature>
<evidence type="ECO:0000256" key="15">
    <source>
        <dbReference type="PROSITE-ProRule" id="PRU01091"/>
    </source>
</evidence>
<gene>
    <name evidence="21" type="ORF">H2204_010973</name>
</gene>
<dbReference type="InterPro" id="IPR036388">
    <property type="entry name" value="WH-like_DNA-bd_sf"/>
</dbReference>
<dbReference type="SUPFAM" id="SSF47384">
    <property type="entry name" value="Homodimeric domain of signal transducing histidine kinase"/>
    <property type="match status" value="1"/>
</dbReference>
<dbReference type="SMART" id="SM00388">
    <property type="entry name" value="HisKA"/>
    <property type="match status" value="1"/>
</dbReference>
<comment type="caution">
    <text evidence="21">The sequence shown here is derived from an EMBL/GenBank/DDBJ whole genome shotgun (WGS) entry which is preliminary data.</text>
</comment>
<dbReference type="GO" id="GO:0003677">
    <property type="term" value="F:DNA binding"/>
    <property type="evidence" value="ECO:0007669"/>
    <property type="project" value="UniProtKB-UniRule"/>
</dbReference>
<sequence length="1022" mass="110935">MRLLLVEDNPDLADAIIRRMRRSGHAVDWQADGLAAASVLRYQSFDLVVLDIGLPKLDGLRVLAGMRERGDSTPVLMLTARDGIEDRVQALDVGADDYLGKPFDFREFEARCRVLLRRARGQASEVVQIGGFQFDNAAHRVTLDGEPIELPNREYRLLEILVGRMGQVVGKDEIGNGLFGFDDEAGPNAIELYIGRLRRKLASAPLRITTPAMAAATPMADARAAPAAPGSLRRTLLLYLGALLAVFAVALLFAARDYGQRAANRSYDHLLVSSALSIADSVALVDGQWQVDLPYAALDLLAMAPEDRVFYRVADSRGNLITGYGDLPASPRRPGTQPQLFDAAYSGETVRFVVVGRSFAAASAQGEVQVQVGQTRRAREAVAQELVNRALLAIGVLSGLLLALVAFGVHRAFRPLVRVERELSRREPSDLKPLDARVPREMDQMVAALNRFMERLSSSNETLRAFMAEAAHQMRTPLAALRAQAQLALDDDDPQDMRRSLLAIERNATHMSRLLNQLLSDASVIHRSHLQRFATVDLAETVHQALHEALPQAGPAPRVQLAMTAEPVQVRGDALLLREAIKNLVDNALKYGGDGPLQIALTAEGAHAVLTIADHGTGIAAADAERVFERFARGEGAPSGGAGLGLAIVKRVVDSHGGQIDLSNRPQGGLHMIRLFAATVALLLAVPALAAPGDVRRFPAQGTATAQLRIHGTTDIEVFAEVIADYQRLHPGSEVVYEDIITQDLYARYLHDRAGPASPDLLISSGMDLQTKLVNDGHALPHRSVQTQALPAWAQWRGEAFGISYEPVVMVYNTRRLPAAKVPHTRRQLLDLLRAEGTPLRGKVGTYDIERSSVGYLLATQDAQRGSIAGALLGALGDNAVVREERTGVLLDQVASGQLSLVYNVLGSYAQARIDAGAPLAIVEPEDYTLVVLRTAVIPRTAAHPQEARRFLDYLLSPRGQQVLAREARLMPIVRGDAGGDDAPGRSRRPIQLGPGLLVYLDALKRRQFLDAWRSSVEPAGR</sequence>
<dbReference type="Pfam" id="PF13531">
    <property type="entry name" value="SBP_bac_11"/>
    <property type="match status" value="1"/>
</dbReference>
<comment type="catalytic activity">
    <reaction evidence="1">
        <text>ATP + protein L-histidine = ADP + protein N-phospho-L-histidine.</text>
        <dbReference type="EC" id="2.7.13.3"/>
    </reaction>
</comment>
<evidence type="ECO:0000256" key="16">
    <source>
        <dbReference type="SAM" id="Phobius"/>
    </source>
</evidence>
<dbReference type="CDD" id="cd00383">
    <property type="entry name" value="trans_reg_C"/>
    <property type="match status" value="1"/>
</dbReference>
<evidence type="ECO:0000256" key="7">
    <source>
        <dbReference type="ARBA" id="ARBA00022777"/>
    </source>
</evidence>
<dbReference type="FunFam" id="3.40.50.2300:FF:000002">
    <property type="entry name" value="DNA-binding response regulator PhoP"/>
    <property type="match status" value="1"/>
</dbReference>
<name>A0AA38XW82_9EURO</name>
<evidence type="ECO:0000256" key="9">
    <source>
        <dbReference type="ARBA" id="ARBA00023012"/>
    </source>
</evidence>
<dbReference type="InterPro" id="IPR003660">
    <property type="entry name" value="HAMP_dom"/>
</dbReference>
<evidence type="ECO:0000259" key="18">
    <source>
        <dbReference type="PROSITE" id="PS50110"/>
    </source>
</evidence>
<dbReference type="InterPro" id="IPR036890">
    <property type="entry name" value="HATPase_C_sf"/>
</dbReference>
<dbReference type="EC" id="2.7.13.3" evidence="3"/>
<protein>
    <recommendedName>
        <fullName evidence="3">histidine kinase</fullName>
        <ecNumber evidence="3">2.7.13.3</ecNumber>
    </recommendedName>
</protein>
<keyword evidence="5" id="KW-0808">Transferase</keyword>
<feature type="transmembrane region" description="Helical" evidence="16">
    <location>
        <begin position="386"/>
        <end position="409"/>
    </location>
</feature>
<keyword evidence="6 16" id="KW-0812">Transmembrane</keyword>
<dbReference type="SUPFAM" id="SSF52172">
    <property type="entry name" value="CheY-like"/>
    <property type="match status" value="1"/>
</dbReference>
<dbReference type="InterPro" id="IPR013727">
    <property type="entry name" value="2CSK_N"/>
</dbReference>
<dbReference type="Pfam" id="PF00486">
    <property type="entry name" value="Trans_reg_C"/>
    <property type="match status" value="1"/>
</dbReference>
<evidence type="ECO:0000256" key="13">
    <source>
        <dbReference type="ARBA" id="ARBA00023163"/>
    </source>
</evidence>
<dbReference type="PRINTS" id="PR00344">
    <property type="entry name" value="BCTRLSENSOR"/>
</dbReference>
<dbReference type="EMBL" id="JAPDRN010000096">
    <property type="protein sequence ID" value="KAJ9624266.1"/>
    <property type="molecule type" value="Genomic_DNA"/>
</dbReference>
<feature type="domain" description="HAMP" evidence="19">
    <location>
        <begin position="410"/>
        <end position="461"/>
    </location>
</feature>
<evidence type="ECO:0000256" key="1">
    <source>
        <dbReference type="ARBA" id="ARBA00000085"/>
    </source>
</evidence>
<dbReference type="Gene3D" id="6.10.250.690">
    <property type="match status" value="1"/>
</dbReference>
<dbReference type="PROSITE" id="PS50110">
    <property type="entry name" value="RESPONSE_REGULATORY"/>
    <property type="match status" value="1"/>
</dbReference>
<dbReference type="SUPFAM" id="SSF53850">
    <property type="entry name" value="Periplasmic binding protein-like II"/>
    <property type="match status" value="1"/>
</dbReference>
<reference evidence="21" key="1">
    <citation type="submission" date="2022-10" db="EMBL/GenBank/DDBJ databases">
        <title>Culturing micro-colonial fungi from biological soil crusts in the Mojave desert and describing Neophaeococcomyces mojavensis, and introducing the new genera and species Taxawa tesnikishii.</title>
        <authorList>
            <person name="Kurbessoian T."/>
            <person name="Stajich J.E."/>
        </authorList>
    </citation>
    <scope>NUCLEOTIDE SEQUENCE</scope>
    <source>
        <strain evidence="21">TK_35</strain>
    </source>
</reference>
<dbReference type="Pfam" id="PF00072">
    <property type="entry name" value="Response_reg"/>
    <property type="match status" value="1"/>
</dbReference>
<dbReference type="PROSITE" id="PS50885">
    <property type="entry name" value="HAMP"/>
    <property type="match status" value="1"/>
</dbReference>
<comment type="subcellular location">
    <subcellularLocation>
        <location evidence="2">Membrane</location>
    </subcellularLocation>
</comment>
<dbReference type="GO" id="GO:0000155">
    <property type="term" value="F:phosphorelay sensor kinase activity"/>
    <property type="evidence" value="ECO:0007669"/>
    <property type="project" value="InterPro"/>
</dbReference>
<dbReference type="Pfam" id="PF08521">
    <property type="entry name" value="2CSK_N"/>
    <property type="match status" value="1"/>
</dbReference>
<feature type="modified residue" description="4-aspartylphosphate" evidence="14">
    <location>
        <position position="51"/>
    </location>
</feature>
<keyword evidence="13" id="KW-0804">Transcription</keyword>
<dbReference type="InterPro" id="IPR050428">
    <property type="entry name" value="TCS_sensor_his_kinase"/>
</dbReference>
<evidence type="ECO:0000256" key="11">
    <source>
        <dbReference type="ARBA" id="ARBA00023125"/>
    </source>
</evidence>
<keyword evidence="10" id="KW-0805">Transcription regulation</keyword>
<keyword evidence="4 14" id="KW-0597">Phosphoprotein</keyword>
<feature type="domain" description="Response regulatory" evidence="18">
    <location>
        <begin position="2"/>
        <end position="116"/>
    </location>
</feature>
<dbReference type="GO" id="GO:0005886">
    <property type="term" value="C:plasma membrane"/>
    <property type="evidence" value="ECO:0007669"/>
    <property type="project" value="TreeGrafter"/>
</dbReference>
<evidence type="ECO:0000259" key="19">
    <source>
        <dbReference type="PROSITE" id="PS50885"/>
    </source>
</evidence>
<dbReference type="Pfam" id="PF00512">
    <property type="entry name" value="HisKA"/>
    <property type="match status" value="1"/>
</dbReference>
<keyword evidence="12 16" id="KW-0472">Membrane</keyword>
<dbReference type="CDD" id="cd17624">
    <property type="entry name" value="REC_OmpR_PmrA-like"/>
    <property type="match status" value="1"/>
</dbReference>
<dbReference type="InterPro" id="IPR011006">
    <property type="entry name" value="CheY-like_superfamily"/>
</dbReference>
<evidence type="ECO:0000256" key="3">
    <source>
        <dbReference type="ARBA" id="ARBA00012438"/>
    </source>
</evidence>
<proteinExistence type="predicted"/>
<dbReference type="Gene3D" id="1.10.287.130">
    <property type="match status" value="1"/>
</dbReference>
<accession>A0AA38XW82</accession>
<evidence type="ECO:0000256" key="6">
    <source>
        <dbReference type="ARBA" id="ARBA00022692"/>
    </source>
</evidence>
<keyword evidence="9" id="KW-0902">Two-component regulatory system</keyword>
<dbReference type="InterPro" id="IPR003594">
    <property type="entry name" value="HATPase_dom"/>
</dbReference>
<dbReference type="InterPro" id="IPR001789">
    <property type="entry name" value="Sig_transdc_resp-reg_receiver"/>
</dbReference>
<feature type="domain" description="OmpR/PhoB-type" evidence="20">
    <location>
        <begin position="124"/>
        <end position="226"/>
    </location>
</feature>
<dbReference type="InterPro" id="IPR003661">
    <property type="entry name" value="HisK_dim/P_dom"/>
</dbReference>
<evidence type="ECO:0000256" key="10">
    <source>
        <dbReference type="ARBA" id="ARBA00023015"/>
    </source>
</evidence>
<keyword evidence="8 16" id="KW-1133">Transmembrane helix</keyword>
<dbReference type="Gene3D" id="3.30.565.10">
    <property type="entry name" value="Histidine kinase-like ATPase, C-terminal domain"/>
    <property type="match status" value="1"/>
</dbReference>
<dbReference type="GO" id="GO:0006355">
    <property type="term" value="P:regulation of DNA-templated transcription"/>
    <property type="evidence" value="ECO:0007669"/>
    <property type="project" value="InterPro"/>
</dbReference>
<feature type="DNA-binding region" description="OmpR/PhoB-type" evidence="15">
    <location>
        <begin position="124"/>
        <end position="226"/>
    </location>
</feature>
<evidence type="ECO:0000313" key="21">
    <source>
        <dbReference type="EMBL" id="KAJ9624266.1"/>
    </source>
</evidence>
<dbReference type="AlphaFoldDB" id="A0AA38XW82"/>
<dbReference type="SMART" id="SM00862">
    <property type="entry name" value="Trans_reg_C"/>
    <property type="match status" value="1"/>
</dbReference>
<dbReference type="InterPro" id="IPR001867">
    <property type="entry name" value="OmpR/PhoB-type_DNA-bd"/>
</dbReference>
<dbReference type="InterPro" id="IPR004358">
    <property type="entry name" value="Sig_transdc_His_kin-like_C"/>
</dbReference>
<evidence type="ECO:0000256" key="2">
    <source>
        <dbReference type="ARBA" id="ARBA00004370"/>
    </source>
</evidence>
<dbReference type="CDD" id="cd00082">
    <property type="entry name" value="HisKA"/>
    <property type="match status" value="1"/>
</dbReference>
<dbReference type="Gene3D" id="3.40.50.2300">
    <property type="match status" value="1"/>
</dbReference>
<dbReference type="PROSITE" id="PS51755">
    <property type="entry name" value="OMPR_PHOB"/>
    <property type="match status" value="1"/>
</dbReference>
<organism evidence="21">
    <name type="scientific">Knufia peltigerae</name>
    <dbReference type="NCBI Taxonomy" id="1002370"/>
    <lineage>
        <taxon>Eukaryota</taxon>
        <taxon>Fungi</taxon>
        <taxon>Dikarya</taxon>
        <taxon>Ascomycota</taxon>
        <taxon>Pezizomycotina</taxon>
        <taxon>Eurotiomycetes</taxon>
        <taxon>Chaetothyriomycetidae</taxon>
        <taxon>Chaetothyriales</taxon>
        <taxon>Trichomeriaceae</taxon>
        <taxon>Knufia</taxon>
    </lineage>
</organism>
<dbReference type="InterPro" id="IPR005467">
    <property type="entry name" value="His_kinase_dom"/>
</dbReference>
<evidence type="ECO:0000256" key="12">
    <source>
        <dbReference type="ARBA" id="ARBA00023136"/>
    </source>
</evidence>
<dbReference type="Gene3D" id="1.10.10.10">
    <property type="entry name" value="Winged helix-like DNA-binding domain superfamily/Winged helix DNA-binding domain"/>
    <property type="match status" value="1"/>
</dbReference>
<dbReference type="SMART" id="SM00387">
    <property type="entry name" value="HATPase_c"/>
    <property type="match status" value="1"/>
</dbReference>
<evidence type="ECO:0000259" key="20">
    <source>
        <dbReference type="PROSITE" id="PS51755"/>
    </source>
</evidence>
<evidence type="ECO:0000256" key="4">
    <source>
        <dbReference type="ARBA" id="ARBA00022553"/>
    </source>
</evidence>
<dbReference type="SUPFAM" id="SSF55874">
    <property type="entry name" value="ATPase domain of HSP90 chaperone/DNA topoisomerase II/histidine kinase"/>
    <property type="match status" value="1"/>
</dbReference>
<keyword evidence="7" id="KW-0418">Kinase</keyword>